<name>A0A506PGT9_9FLAO</name>
<reference evidence="2 3" key="1">
    <citation type="submission" date="2019-06" db="EMBL/GenBank/DDBJ databases">
        <title>Flavobacteriaceae Paucihalobacterium erythroidium CWB-1, complete genome.</title>
        <authorList>
            <person name="Wu S."/>
        </authorList>
    </citation>
    <scope>NUCLEOTIDE SEQUENCE [LARGE SCALE GENOMIC DNA]</scope>
    <source>
        <strain evidence="2 3">CWB-1</strain>
    </source>
</reference>
<feature type="transmembrane region" description="Helical" evidence="1">
    <location>
        <begin position="7"/>
        <end position="24"/>
    </location>
</feature>
<sequence length="158" mass="18321">MVMGSIAGTLVAATPFLFYLYTFVPNEQVWTTGLFTYRSGYYESAQIGVWSIMGKLVPLLLLLIWFFTCKHWWYHAILVPIAMYAYQLAGVIADESLHFDEFKLIYLVPLMAIIIPSIYLIRAQMMDKLNDAGKTMEELEAEFMIKPTTFWGKVKQYF</sequence>
<keyword evidence="1" id="KW-1133">Transmembrane helix</keyword>
<dbReference type="AlphaFoldDB" id="A0A506PGT9"/>
<comment type="caution">
    <text evidence="2">The sequence shown here is derived from an EMBL/GenBank/DDBJ whole genome shotgun (WGS) entry which is preliminary data.</text>
</comment>
<protein>
    <submittedName>
        <fullName evidence="2">Uncharacterized protein</fullName>
    </submittedName>
</protein>
<evidence type="ECO:0000313" key="2">
    <source>
        <dbReference type="EMBL" id="TPV31560.1"/>
    </source>
</evidence>
<dbReference type="OrthoDB" id="1446731at2"/>
<keyword evidence="1" id="KW-0812">Transmembrane</keyword>
<feature type="transmembrane region" description="Helical" evidence="1">
    <location>
        <begin position="44"/>
        <end position="65"/>
    </location>
</feature>
<gene>
    <name evidence="2" type="ORF">FJ651_15100</name>
</gene>
<accession>A0A506PGT9</accession>
<keyword evidence="1" id="KW-0472">Membrane</keyword>
<feature type="transmembrane region" description="Helical" evidence="1">
    <location>
        <begin position="72"/>
        <end position="92"/>
    </location>
</feature>
<keyword evidence="3" id="KW-1185">Reference proteome</keyword>
<dbReference type="Proteomes" id="UP000317332">
    <property type="component" value="Unassembled WGS sequence"/>
</dbReference>
<feature type="transmembrane region" description="Helical" evidence="1">
    <location>
        <begin position="104"/>
        <end position="121"/>
    </location>
</feature>
<evidence type="ECO:0000313" key="3">
    <source>
        <dbReference type="Proteomes" id="UP000317332"/>
    </source>
</evidence>
<organism evidence="2 3">
    <name type="scientific">Paucihalobacter ruber</name>
    <dbReference type="NCBI Taxonomy" id="2567861"/>
    <lineage>
        <taxon>Bacteria</taxon>
        <taxon>Pseudomonadati</taxon>
        <taxon>Bacteroidota</taxon>
        <taxon>Flavobacteriia</taxon>
        <taxon>Flavobacteriales</taxon>
        <taxon>Flavobacteriaceae</taxon>
        <taxon>Paucihalobacter</taxon>
    </lineage>
</organism>
<proteinExistence type="predicted"/>
<dbReference type="EMBL" id="VHIQ01000008">
    <property type="protein sequence ID" value="TPV31560.1"/>
    <property type="molecule type" value="Genomic_DNA"/>
</dbReference>
<evidence type="ECO:0000256" key="1">
    <source>
        <dbReference type="SAM" id="Phobius"/>
    </source>
</evidence>